<dbReference type="EC" id="2.7.13.3" evidence="2"/>
<dbReference type="Pfam" id="PF02895">
    <property type="entry name" value="H-kinase_dim"/>
    <property type="match status" value="1"/>
</dbReference>
<dbReference type="Gene3D" id="1.20.120.160">
    <property type="entry name" value="HPT domain"/>
    <property type="match status" value="1"/>
</dbReference>
<dbReference type="InterPro" id="IPR037052">
    <property type="entry name" value="CheA-like_P2_sf"/>
</dbReference>
<evidence type="ECO:0000313" key="16">
    <source>
        <dbReference type="Proteomes" id="UP000245206"/>
    </source>
</evidence>
<dbReference type="InterPro" id="IPR028976">
    <property type="entry name" value="CheC-like_sf"/>
</dbReference>
<dbReference type="CDD" id="cd17905">
    <property type="entry name" value="CheC-like"/>
    <property type="match status" value="1"/>
</dbReference>
<dbReference type="InterPro" id="IPR004358">
    <property type="entry name" value="Sig_transdc_His_kin-like_C"/>
</dbReference>
<evidence type="ECO:0000256" key="9">
    <source>
        <dbReference type="ARBA" id="ARBA00022840"/>
    </source>
</evidence>
<dbReference type="InterPro" id="IPR035891">
    <property type="entry name" value="CheY-binding_CheA"/>
</dbReference>
<accession>A0A2P2DAJ7</accession>
<keyword evidence="5 11" id="KW-0597">Phosphoprotein</keyword>
<evidence type="ECO:0000256" key="2">
    <source>
        <dbReference type="ARBA" id="ARBA00012438"/>
    </source>
</evidence>
<dbReference type="PANTHER" id="PTHR43395">
    <property type="entry name" value="SENSOR HISTIDINE KINASE CHEA"/>
    <property type="match status" value="1"/>
</dbReference>
<dbReference type="InterPro" id="IPR004105">
    <property type="entry name" value="CheA-like_dim"/>
</dbReference>
<keyword evidence="4" id="KW-0145">Chemotaxis</keyword>
<dbReference type="EMBL" id="BFAZ01000005">
    <property type="protein sequence ID" value="GBF41666.1"/>
    <property type="molecule type" value="Genomic_DNA"/>
</dbReference>
<evidence type="ECO:0000259" key="14">
    <source>
        <dbReference type="PROSITE" id="PS50894"/>
    </source>
</evidence>
<dbReference type="InterPro" id="IPR003594">
    <property type="entry name" value="HATPase_dom"/>
</dbReference>
<dbReference type="SMART" id="SM00387">
    <property type="entry name" value="HATPase_c"/>
    <property type="match status" value="1"/>
</dbReference>
<organism evidence="15 16">
    <name type="scientific">Leptospira ellinghausenii</name>
    <dbReference type="NCBI Taxonomy" id="1917822"/>
    <lineage>
        <taxon>Bacteria</taxon>
        <taxon>Pseudomonadati</taxon>
        <taxon>Spirochaetota</taxon>
        <taxon>Spirochaetia</taxon>
        <taxon>Leptospirales</taxon>
        <taxon>Leptospiraceae</taxon>
        <taxon>Leptospira</taxon>
    </lineage>
</organism>
<dbReference type="SMART" id="SM01231">
    <property type="entry name" value="H-kinase_dim"/>
    <property type="match status" value="1"/>
</dbReference>
<dbReference type="SUPFAM" id="SSF50341">
    <property type="entry name" value="CheW-like"/>
    <property type="match status" value="1"/>
</dbReference>
<evidence type="ECO:0000256" key="4">
    <source>
        <dbReference type="ARBA" id="ARBA00022500"/>
    </source>
</evidence>
<dbReference type="Gene3D" id="3.30.70.1110">
    <property type="entry name" value="Histidine kinase CheA-like, P2 response regulator-binding domain"/>
    <property type="match status" value="1"/>
</dbReference>
<feature type="modified residue" description="Phosphohistidine" evidence="11">
    <location>
        <position position="48"/>
    </location>
</feature>
<dbReference type="OrthoDB" id="9803176at2"/>
<dbReference type="InterPro" id="IPR010808">
    <property type="entry name" value="CheA_P2-bd"/>
</dbReference>
<dbReference type="Gene3D" id="1.10.287.560">
    <property type="entry name" value="Histidine kinase CheA-like, homodimeric domain"/>
    <property type="match status" value="1"/>
</dbReference>
<proteinExistence type="predicted"/>
<dbReference type="SUPFAM" id="SSF55052">
    <property type="entry name" value="CheY-binding domain of CheA"/>
    <property type="match status" value="1"/>
</dbReference>
<dbReference type="PROSITE" id="PS50851">
    <property type="entry name" value="CHEW"/>
    <property type="match status" value="1"/>
</dbReference>
<dbReference type="Pfam" id="PF07194">
    <property type="entry name" value="P2"/>
    <property type="match status" value="1"/>
</dbReference>
<evidence type="ECO:0000259" key="12">
    <source>
        <dbReference type="PROSITE" id="PS50109"/>
    </source>
</evidence>
<evidence type="ECO:0000256" key="8">
    <source>
        <dbReference type="ARBA" id="ARBA00022777"/>
    </source>
</evidence>
<evidence type="ECO:0000256" key="11">
    <source>
        <dbReference type="PROSITE-ProRule" id="PRU00110"/>
    </source>
</evidence>
<dbReference type="InterPro" id="IPR036890">
    <property type="entry name" value="HATPase_C_sf"/>
</dbReference>
<keyword evidence="8 15" id="KW-0418">Kinase</keyword>
<keyword evidence="10" id="KW-0902">Two-component regulatory system</keyword>
<dbReference type="Gene3D" id="3.30.565.10">
    <property type="entry name" value="Histidine kinase-like ATPase, C-terminal domain"/>
    <property type="match status" value="1"/>
</dbReference>
<dbReference type="InterPro" id="IPR005467">
    <property type="entry name" value="His_kinase_dom"/>
</dbReference>
<dbReference type="InterPro" id="IPR036641">
    <property type="entry name" value="HPT_dom_sf"/>
</dbReference>
<comment type="caution">
    <text evidence="15">The sequence shown here is derived from an EMBL/GenBank/DDBJ whole genome shotgun (WGS) entry which is preliminary data.</text>
</comment>
<sequence>MAGILGEYTEVFLEESEDQIEELNSNLVKLEKDHENPEIINDIFRAAHSLKSSSAFVGLYNLSDLAHTMENLLQKIREGSLEINVKLVNLLFECFDLIKQVIEGVANGIKVETPFTDMIQKLQDYEVSVSVSGGGSTSKSAVATSGTKQGQVGNQTSIGNLTEDEISEIRTALKEEDGQSAFTVDLRLKNETPMQNLRLLLILQSVKQSGVIVRCNPSEEALDNGQGSFALSFITVTKYSKDELYTQCNIDMVDTLTVMELQIPQTEMEALEKRVDVTPTVNNPVSSISNDTEERVVVKGSANFEKAVTDSKVVMRTIKVSSDKLDQLMNNVGELVITNSGFQKIYDDLVSQFGEDSLFNELKGKIDQINRISKDLQTGIMNIRMVPIGSVFNRFTRLIRDLSLETGKQVNLVLRGENTELDKKVIDAIGEPLIHLIRNSVDHGIESPEERKLASKSEEGTVELNAYQGGSNILVEIRDDGKGLNKNKILKKAIERGLVTEADSQNLSESDIFQFIFAPGFSTADKISDISGRGVGMNVVNKLIEEFKGKIIIHSEEGKGSSFTLSFPQALAIIPSILVIMEEEVYAFPLSEVSETIKVNLDQITTLEGHEIINLRGEVLPIYRLNRILGLADKQEMVEVPVVIVNYKTRKLGFMVDDLIGKHETVIKSLGKNFQDVQGLTGATIMGDGTIILVLDIPGLVEIAADKVDWTDKLVSGEMMKRSSTIRSLEMSDSEYIFKSNHPTNRYNAKLIELRAKDKSRIKKEKHKIEKHIIVPKEEVFTEEPVTNQKITTEVTKKETTVNGHNEDHSSVNETITSTLVLDHKTDEIHRLADVAKIENVKLTEREQAAEIIKGFVEQKEERLNQVASLSNEAINEIMSSKDIKKLENIVNTGMMNAGVVLSQLVGKEVELFIPEIKLTDRDGLAKEFRYSMDQFFGMKIRMTGDLNGNLLMMFSEENGSEIARELLGSEEAKYADGSNHKLSDDMMSVLSEISNIVCSSVMNSLSNKLKKEILPSVPEMITGSFMEVVDIVKPERTKFLSMHTEFNHQGSNLIGVLVFLPDFDELVELIHRS</sequence>
<evidence type="ECO:0000313" key="15">
    <source>
        <dbReference type="EMBL" id="GBF41666.1"/>
    </source>
</evidence>
<dbReference type="PRINTS" id="PR00344">
    <property type="entry name" value="BCTRLSENSOR"/>
</dbReference>
<dbReference type="InterPro" id="IPR008207">
    <property type="entry name" value="Sig_transdc_His_kin_Hpt_dom"/>
</dbReference>
<dbReference type="InterPro" id="IPR036061">
    <property type="entry name" value="CheW-like_dom_sf"/>
</dbReference>
<dbReference type="PROSITE" id="PS50109">
    <property type="entry name" value="HIS_KIN"/>
    <property type="match status" value="1"/>
</dbReference>
<dbReference type="Gene3D" id="2.30.30.40">
    <property type="entry name" value="SH3 Domains"/>
    <property type="match status" value="1"/>
</dbReference>
<dbReference type="SMART" id="SM00073">
    <property type="entry name" value="HPT"/>
    <property type="match status" value="1"/>
</dbReference>
<keyword evidence="9" id="KW-0067">ATP-binding</keyword>
<dbReference type="GO" id="GO:0006935">
    <property type="term" value="P:chemotaxis"/>
    <property type="evidence" value="ECO:0007669"/>
    <property type="project" value="UniProtKB-KW"/>
</dbReference>
<gene>
    <name evidence="15" type="primary">cheA</name>
    <name evidence="15" type="ORF">LPTSP2_09470</name>
</gene>
<reference evidence="16" key="1">
    <citation type="journal article" date="2019" name="Microbiol. Immunol.">
        <title>Molecular and phenotypic characterization of Leptospira johnsonii sp. nov., Leptospira ellinghausenii sp. nov. and Leptospira ryugenii sp. nov. isolated from soil and water in Japan.</title>
        <authorList>
            <person name="Masuzawa T."/>
            <person name="Saito M."/>
            <person name="Nakao R."/>
            <person name="Nikaido Y."/>
            <person name="Matsumoto M."/>
            <person name="Ogawa M."/>
            <person name="Yokoyama M."/>
            <person name="Hidaka Y."/>
            <person name="Tomita J."/>
            <person name="Sakakibara K."/>
            <person name="Suzuki K."/>
            <person name="Yasuda S."/>
            <person name="Sato H."/>
            <person name="Yamaguchi M."/>
            <person name="Yoshida S.I."/>
            <person name="Koizumi N."/>
            <person name="Kawamura Y."/>
        </authorList>
    </citation>
    <scope>NUCLEOTIDE SEQUENCE [LARGE SCALE GENOMIC DNA]</scope>
    <source>
        <strain evidence="16">E18</strain>
    </source>
</reference>
<dbReference type="FunFam" id="3.30.565.10:FF:000016">
    <property type="entry name" value="Chemotaxis protein CheA, putative"/>
    <property type="match status" value="1"/>
</dbReference>
<dbReference type="GO" id="GO:0005737">
    <property type="term" value="C:cytoplasm"/>
    <property type="evidence" value="ECO:0007669"/>
    <property type="project" value="InterPro"/>
</dbReference>
<keyword evidence="7" id="KW-0547">Nucleotide-binding</keyword>
<name>A0A2P2DAJ7_9LEPT</name>
<dbReference type="Pfam" id="PF01584">
    <property type="entry name" value="CheW"/>
    <property type="match status" value="1"/>
</dbReference>
<dbReference type="Pfam" id="PF01627">
    <property type="entry name" value="Hpt"/>
    <property type="match status" value="1"/>
</dbReference>
<keyword evidence="6" id="KW-0808">Transferase</keyword>
<evidence type="ECO:0000256" key="1">
    <source>
        <dbReference type="ARBA" id="ARBA00000085"/>
    </source>
</evidence>
<dbReference type="InterPro" id="IPR028051">
    <property type="entry name" value="CheX-like_dom"/>
</dbReference>
<dbReference type="RefSeq" id="WP_108958832.1">
    <property type="nucleotide sequence ID" value="NZ_BFAZ01000005.1"/>
</dbReference>
<dbReference type="PANTHER" id="PTHR43395:SF1">
    <property type="entry name" value="CHEMOTAXIS PROTEIN CHEA"/>
    <property type="match status" value="1"/>
</dbReference>
<dbReference type="SMART" id="SM00260">
    <property type="entry name" value="CheW"/>
    <property type="match status" value="1"/>
</dbReference>
<dbReference type="GO" id="GO:0000155">
    <property type="term" value="F:phosphorelay sensor kinase activity"/>
    <property type="evidence" value="ECO:0007669"/>
    <property type="project" value="InterPro"/>
</dbReference>
<dbReference type="InterPro" id="IPR051315">
    <property type="entry name" value="Bact_Chemotaxis_CheA"/>
</dbReference>
<dbReference type="Pfam" id="PF02518">
    <property type="entry name" value="HATPase_c"/>
    <property type="match status" value="1"/>
</dbReference>
<evidence type="ECO:0000256" key="3">
    <source>
        <dbReference type="ARBA" id="ARBA00021495"/>
    </source>
</evidence>
<dbReference type="FunFam" id="2.30.30.40:FF:000048">
    <property type="entry name" value="Chemotaxis protein CheA, putative"/>
    <property type="match status" value="1"/>
</dbReference>
<evidence type="ECO:0000256" key="7">
    <source>
        <dbReference type="ARBA" id="ARBA00022741"/>
    </source>
</evidence>
<feature type="domain" description="Histidine kinase" evidence="12">
    <location>
        <begin position="276"/>
        <end position="571"/>
    </location>
</feature>
<feature type="domain" description="HPt" evidence="14">
    <location>
        <begin position="1"/>
        <end position="105"/>
    </location>
</feature>
<dbReference type="SUPFAM" id="SSF47384">
    <property type="entry name" value="Homodimeric domain of signal transducing histidine kinase"/>
    <property type="match status" value="1"/>
</dbReference>
<comment type="catalytic activity">
    <reaction evidence="1">
        <text>ATP + protein L-histidine = ADP + protein N-phospho-L-histidine.</text>
        <dbReference type="EC" id="2.7.13.3"/>
    </reaction>
</comment>
<evidence type="ECO:0000256" key="5">
    <source>
        <dbReference type="ARBA" id="ARBA00022553"/>
    </source>
</evidence>
<dbReference type="Pfam" id="PF13690">
    <property type="entry name" value="CheX"/>
    <property type="match status" value="1"/>
</dbReference>
<dbReference type="Gene3D" id="3.40.1550.10">
    <property type="entry name" value="CheC-like"/>
    <property type="match status" value="1"/>
</dbReference>
<dbReference type="CDD" id="cd00731">
    <property type="entry name" value="CheA_reg"/>
    <property type="match status" value="1"/>
</dbReference>
<dbReference type="InterPro" id="IPR002545">
    <property type="entry name" value="CheW-lke_dom"/>
</dbReference>
<dbReference type="InterPro" id="IPR037006">
    <property type="entry name" value="CheA-like_homodim_sf"/>
</dbReference>
<dbReference type="SUPFAM" id="SSF103039">
    <property type="entry name" value="CheC-like"/>
    <property type="match status" value="1"/>
</dbReference>
<dbReference type="AlphaFoldDB" id="A0A2P2DAJ7"/>
<protein>
    <recommendedName>
        <fullName evidence="3">Chemotaxis protein CheA</fullName>
        <ecNumber evidence="2">2.7.13.3</ecNumber>
    </recommendedName>
</protein>
<dbReference type="Proteomes" id="UP000245206">
    <property type="component" value="Unassembled WGS sequence"/>
</dbReference>
<dbReference type="CDD" id="cd00088">
    <property type="entry name" value="HPT"/>
    <property type="match status" value="1"/>
</dbReference>
<dbReference type="InterPro" id="IPR036097">
    <property type="entry name" value="HisK_dim/P_sf"/>
</dbReference>
<dbReference type="CDD" id="cd16916">
    <property type="entry name" value="HATPase_CheA-like"/>
    <property type="match status" value="1"/>
</dbReference>
<keyword evidence="16" id="KW-1185">Reference proteome</keyword>
<dbReference type="GO" id="GO:0005524">
    <property type="term" value="F:ATP binding"/>
    <property type="evidence" value="ECO:0007669"/>
    <property type="project" value="UniProtKB-KW"/>
</dbReference>
<dbReference type="SUPFAM" id="SSF47226">
    <property type="entry name" value="Histidine-containing phosphotransfer domain, HPT domain"/>
    <property type="match status" value="1"/>
</dbReference>
<dbReference type="SUPFAM" id="SSF55874">
    <property type="entry name" value="ATPase domain of HSP90 chaperone/DNA topoisomerase II/histidine kinase"/>
    <property type="match status" value="1"/>
</dbReference>
<evidence type="ECO:0000256" key="6">
    <source>
        <dbReference type="ARBA" id="ARBA00022679"/>
    </source>
</evidence>
<evidence type="ECO:0000259" key="13">
    <source>
        <dbReference type="PROSITE" id="PS50851"/>
    </source>
</evidence>
<dbReference type="PROSITE" id="PS50894">
    <property type="entry name" value="HPT"/>
    <property type="match status" value="1"/>
</dbReference>
<evidence type="ECO:0000256" key="10">
    <source>
        <dbReference type="ARBA" id="ARBA00023012"/>
    </source>
</evidence>
<feature type="domain" description="CheW-like" evidence="13">
    <location>
        <begin position="573"/>
        <end position="706"/>
    </location>
</feature>